<dbReference type="AlphaFoldDB" id="A0A364MSI4"/>
<feature type="signal peptide" evidence="1">
    <location>
        <begin position="1"/>
        <end position="23"/>
    </location>
</feature>
<sequence>MRFQAVLPTLAFFGTFAPTQVSATNSKESLALASALGVSVSTLNQMYTANVTADLDVGIWTHVPGAGDSDDYLDWTDDIKLEFLLEIKSIVSEFFDPTPKATSDGNIAKREIGSDSSAARAQVQSVVAKAKASRDSSNRRVLLQCNSGTQRQCTVCAGICSVAWTSAVALCSGAALGAEVGSGGFLTPAVALTLTGCIGASTAGYAACIVKCVG</sequence>
<accession>A0A364MSI4</accession>
<proteinExistence type="predicted"/>
<comment type="caution">
    <text evidence="2">The sequence shown here is derived from an EMBL/GenBank/DDBJ whole genome shotgun (WGS) entry which is preliminary data.</text>
</comment>
<organism evidence="2 3">
    <name type="scientific">Stemphylium lycopersici</name>
    <name type="common">Tomato gray leaf spot disease fungus</name>
    <name type="synonym">Thyrospora lycopersici</name>
    <dbReference type="NCBI Taxonomy" id="183478"/>
    <lineage>
        <taxon>Eukaryota</taxon>
        <taxon>Fungi</taxon>
        <taxon>Dikarya</taxon>
        <taxon>Ascomycota</taxon>
        <taxon>Pezizomycotina</taxon>
        <taxon>Dothideomycetes</taxon>
        <taxon>Pleosporomycetidae</taxon>
        <taxon>Pleosporales</taxon>
        <taxon>Pleosporineae</taxon>
        <taxon>Pleosporaceae</taxon>
        <taxon>Stemphylium</taxon>
    </lineage>
</organism>
<dbReference type="Proteomes" id="UP000249619">
    <property type="component" value="Unassembled WGS sequence"/>
</dbReference>
<keyword evidence="1" id="KW-0732">Signal</keyword>
<keyword evidence="3" id="KW-1185">Reference proteome</keyword>
<evidence type="ECO:0000313" key="2">
    <source>
        <dbReference type="EMBL" id="RAR01988.1"/>
    </source>
</evidence>
<evidence type="ECO:0000313" key="3">
    <source>
        <dbReference type="Proteomes" id="UP000249619"/>
    </source>
</evidence>
<feature type="chain" id="PRO_5016935147" evidence="1">
    <location>
        <begin position="24"/>
        <end position="214"/>
    </location>
</feature>
<dbReference type="OrthoDB" id="10510037at2759"/>
<reference evidence="3" key="1">
    <citation type="submission" date="2018-05" db="EMBL/GenBank/DDBJ databases">
        <title>Draft genome sequence of Stemphylium lycopersici strain CIDEFI 213.</title>
        <authorList>
            <person name="Medina R."/>
            <person name="Franco M.E.E."/>
            <person name="Lucentini C.G."/>
            <person name="Saparrat M.C.N."/>
            <person name="Balatti P.A."/>
        </authorList>
    </citation>
    <scope>NUCLEOTIDE SEQUENCE [LARGE SCALE GENOMIC DNA]</scope>
    <source>
        <strain evidence="3">CIDEFI 213</strain>
    </source>
</reference>
<dbReference type="EMBL" id="QGDH01000237">
    <property type="protein sequence ID" value="RAR01988.1"/>
    <property type="molecule type" value="Genomic_DNA"/>
</dbReference>
<protein>
    <submittedName>
        <fullName evidence="2">Uncharacterized protein</fullName>
    </submittedName>
</protein>
<name>A0A364MSI4_STELY</name>
<evidence type="ECO:0000256" key="1">
    <source>
        <dbReference type="SAM" id="SignalP"/>
    </source>
</evidence>
<gene>
    <name evidence="2" type="ORF">DDE83_008726</name>
</gene>